<protein>
    <submittedName>
        <fullName evidence="1">Uncharacterized protein</fullName>
    </submittedName>
</protein>
<sequence>MNKLRVNFRRVTESVRLLIIDIFSPLITTWLWKDRTQKVNNFILLEVILNIVNDSLCFLNIEESKHNCSYSTFLLISAVFGVNKFDVLKFAECLSVKSGLILCRITTRGEKIHSKEKLTTGKVIHVKGKNHVWGYDHVLQQFCLIVIGITVDDFFDHVFVPIVKGSNNLLITTL</sequence>
<proteinExistence type="predicted"/>
<gene>
    <name evidence="1" type="ORF">GLOINDRAFT_88038</name>
</gene>
<organism evidence="1">
    <name type="scientific">Rhizophagus irregularis (strain DAOM 181602 / DAOM 197198 / MUCL 43194)</name>
    <name type="common">Arbuscular mycorrhizal fungus</name>
    <name type="synonym">Glomus intraradices</name>
    <dbReference type="NCBI Taxonomy" id="747089"/>
    <lineage>
        <taxon>Eukaryota</taxon>
        <taxon>Fungi</taxon>
        <taxon>Fungi incertae sedis</taxon>
        <taxon>Mucoromycota</taxon>
        <taxon>Glomeromycotina</taxon>
        <taxon>Glomeromycetes</taxon>
        <taxon>Glomerales</taxon>
        <taxon>Glomeraceae</taxon>
        <taxon>Rhizophagus</taxon>
    </lineage>
</organism>
<evidence type="ECO:0000313" key="1">
    <source>
        <dbReference type="EMBL" id="ERZ99330.1"/>
    </source>
</evidence>
<accession>U9T7K4</accession>
<dbReference type="HOGENOM" id="CLU_1540912_0_0_1"/>
<dbReference type="EMBL" id="KI298043">
    <property type="protein sequence ID" value="ERZ99330.1"/>
    <property type="molecule type" value="Genomic_DNA"/>
</dbReference>
<reference evidence="1" key="1">
    <citation type="submission" date="2013-07" db="EMBL/GenBank/DDBJ databases">
        <title>The genome of an arbuscular mycorrhizal fungus provides insights into the evolution of the oldest plant symbiosis.</title>
        <authorList>
            <consortium name="DOE Joint Genome Institute"/>
            <person name="Tisserant E."/>
            <person name="Malbreil M."/>
            <person name="Kuo A."/>
            <person name="Kohler A."/>
            <person name="Symeonidi A."/>
            <person name="Balestrini R."/>
            <person name="Charron P."/>
            <person name="Duensing N."/>
            <person name="Frei-dit-Frey N."/>
            <person name="Gianinazzi-Pearson V."/>
            <person name="Gilbert B."/>
            <person name="Handa Y."/>
            <person name="Hijri M."/>
            <person name="Kaul R."/>
            <person name="Kawaguchi M."/>
            <person name="Krajinski F."/>
            <person name="Lammers P."/>
            <person name="Lapierre D."/>
            <person name="Masclaux F.G."/>
            <person name="Murat C."/>
            <person name="Morin E."/>
            <person name="Ndikumana S."/>
            <person name="Pagni M."/>
            <person name="Petitpierre D."/>
            <person name="Requena N."/>
            <person name="Rosikiewicz P."/>
            <person name="Riley R."/>
            <person name="Saito K."/>
            <person name="San Clemente H."/>
            <person name="Shapiro H."/>
            <person name="van Tuinen D."/>
            <person name="Becard G."/>
            <person name="Bonfante P."/>
            <person name="Paszkowski U."/>
            <person name="Shachar-Hill Y."/>
            <person name="Young J.P."/>
            <person name="Sanders I.R."/>
            <person name="Henrissat B."/>
            <person name="Rensing S.A."/>
            <person name="Grigoriev I.V."/>
            <person name="Corradi N."/>
            <person name="Roux C."/>
            <person name="Martin F."/>
        </authorList>
    </citation>
    <scope>NUCLEOTIDE SEQUENCE</scope>
    <source>
        <strain evidence="1">DAOM 197198</strain>
    </source>
</reference>
<name>U9T7K4_RHIID</name>
<dbReference type="AlphaFoldDB" id="U9T7K4"/>